<accession>A0A6C0AWD2</accession>
<dbReference type="Gene3D" id="2.130.10.10">
    <property type="entry name" value="YVTN repeat-like/Quinoprotein amine dehydrogenase"/>
    <property type="match status" value="1"/>
</dbReference>
<sequence length="352" mass="39938">MNKLFITSYTNFNCLAHLPSGKPAKSPLLLLDNSDEISICNKELYNPAFMIKHPKSETYYVCLESIYRGDIATISENEIKQVITSGGKSSCFLAFDPCLKYLVNINYWDSSISIHSIDNQDYLLSEPIYIFKDKACHKANGLEEHLVNRQSEPHYHSALFVEVSKQTYLFVPDLGMDKIHIFEFIYDKPEICLITSVDLPSGSGPRYIVQNDDIIYVVNELNSTVTVFELIKNRIPELLVKNTKSTLPPNFPSTKSKCGGIVLHQTEPYLLVSNRGHNSITIFKCCNFDIEIVEIFSTLGETPRHFTFDKNCSNIYVANQDTDTVTIFSFKKGMVQFIKSINVCSPNFILTS</sequence>
<dbReference type="SUPFAM" id="SSF51004">
    <property type="entry name" value="C-terminal (heme d1) domain of cytochrome cd1-nitrite reductase"/>
    <property type="match status" value="1"/>
</dbReference>
<protein>
    <recommendedName>
        <fullName evidence="3">6-phosphogluconolactonase</fullName>
    </recommendedName>
</protein>
<dbReference type="EMBL" id="MN738760">
    <property type="protein sequence ID" value="QHS83591.1"/>
    <property type="molecule type" value="Genomic_DNA"/>
</dbReference>
<dbReference type="PANTHER" id="PTHR30344:SF1">
    <property type="entry name" value="6-PHOSPHOGLUCONOLACTONASE"/>
    <property type="match status" value="1"/>
</dbReference>
<dbReference type="AlphaFoldDB" id="A0A6C0AWD2"/>
<evidence type="ECO:0000313" key="2">
    <source>
        <dbReference type="EMBL" id="QHS83591.1"/>
    </source>
</evidence>
<dbReference type="InterPro" id="IPR015943">
    <property type="entry name" value="WD40/YVTN_repeat-like_dom_sf"/>
</dbReference>
<evidence type="ECO:0000256" key="1">
    <source>
        <dbReference type="ARBA" id="ARBA00005564"/>
    </source>
</evidence>
<proteinExistence type="inferred from homology"/>
<dbReference type="PANTHER" id="PTHR30344">
    <property type="entry name" value="6-PHOSPHOGLUCONOLACTONASE-RELATED"/>
    <property type="match status" value="1"/>
</dbReference>
<dbReference type="Pfam" id="PF10282">
    <property type="entry name" value="Lactonase"/>
    <property type="match status" value="1"/>
</dbReference>
<dbReference type="InterPro" id="IPR019405">
    <property type="entry name" value="Lactonase_7-beta_prop"/>
</dbReference>
<evidence type="ECO:0008006" key="3">
    <source>
        <dbReference type="Google" id="ProtNLM"/>
    </source>
</evidence>
<dbReference type="InterPro" id="IPR011048">
    <property type="entry name" value="Haem_d1_sf"/>
</dbReference>
<comment type="similarity">
    <text evidence="1">Belongs to the cycloisomerase 2 family.</text>
</comment>
<name>A0A6C0AWD2_9ZZZZ</name>
<reference evidence="2" key="1">
    <citation type="journal article" date="2020" name="Nature">
        <title>Giant virus diversity and host interactions through global metagenomics.</title>
        <authorList>
            <person name="Schulz F."/>
            <person name="Roux S."/>
            <person name="Paez-Espino D."/>
            <person name="Jungbluth S."/>
            <person name="Walsh D.A."/>
            <person name="Denef V.J."/>
            <person name="McMahon K.D."/>
            <person name="Konstantinidis K.T."/>
            <person name="Eloe-Fadrosh E.A."/>
            <person name="Kyrpides N.C."/>
            <person name="Woyke T."/>
        </authorList>
    </citation>
    <scope>NUCLEOTIDE SEQUENCE</scope>
    <source>
        <strain evidence="2">GVMAG-S-ERX555961-36</strain>
    </source>
</reference>
<organism evidence="2">
    <name type="scientific">viral metagenome</name>
    <dbReference type="NCBI Taxonomy" id="1070528"/>
    <lineage>
        <taxon>unclassified sequences</taxon>
        <taxon>metagenomes</taxon>
        <taxon>organismal metagenomes</taxon>
    </lineage>
</organism>
<dbReference type="InterPro" id="IPR050282">
    <property type="entry name" value="Cycloisomerase_2"/>
</dbReference>
<dbReference type="GO" id="GO:0017057">
    <property type="term" value="F:6-phosphogluconolactonase activity"/>
    <property type="evidence" value="ECO:0007669"/>
    <property type="project" value="TreeGrafter"/>
</dbReference>